<comment type="catalytic activity">
    <reaction evidence="1">
        <text>Hydrolysis of terminal, non-reducing beta-D-glucosyl residues with release of beta-D-glucose.</text>
        <dbReference type="EC" id="3.2.1.21"/>
    </reaction>
</comment>
<organism evidence="20 21">
    <name type="scientific">Sporormia fimetaria CBS 119925</name>
    <dbReference type="NCBI Taxonomy" id="1340428"/>
    <lineage>
        <taxon>Eukaryota</taxon>
        <taxon>Fungi</taxon>
        <taxon>Dikarya</taxon>
        <taxon>Ascomycota</taxon>
        <taxon>Pezizomycotina</taxon>
        <taxon>Dothideomycetes</taxon>
        <taxon>Pleosporomycetidae</taxon>
        <taxon>Pleosporales</taxon>
        <taxon>Sporormiaceae</taxon>
        <taxon>Sporormia</taxon>
    </lineage>
</organism>
<evidence type="ECO:0000256" key="5">
    <source>
        <dbReference type="ARBA" id="ARBA00022525"/>
    </source>
</evidence>
<dbReference type="GO" id="GO:0008422">
    <property type="term" value="F:beta-glucosidase activity"/>
    <property type="evidence" value="ECO:0007669"/>
    <property type="project" value="UniProtKB-EC"/>
</dbReference>
<evidence type="ECO:0000256" key="10">
    <source>
        <dbReference type="ARBA" id="ARBA00023295"/>
    </source>
</evidence>
<keyword evidence="8" id="KW-0325">Glycoprotein</keyword>
<evidence type="ECO:0000259" key="18">
    <source>
        <dbReference type="Pfam" id="PF13802"/>
    </source>
</evidence>
<feature type="transmembrane region" description="Helical" evidence="16">
    <location>
        <begin position="24"/>
        <end position="47"/>
    </location>
</feature>
<dbReference type="GO" id="GO:0071555">
    <property type="term" value="P:cell wall organization"/>
    <property type="evidence" value="ECO:0007669"/>
    <property type="project" value="UniProtKB-KW"/>
</dbReference>
<evidence type="ECO:0000256" key="8">
    <source>
        <dbReference type="ARBA" id="ARBA00023180"/>
    </source>
</evidence>
<keyword evidence="6" id="KW-0732">Signal</keyword>
<evidence type="ECO:0000256" key="16">
    <source>
        <dbReference type="SAM" id="Phobius"/>
    </source>
</evidence>
<keyword evidence="16" id="KW-1133">Transmembrane helix</keyword>
<feature type="domain" description="Glycoside hydrolase family 31 N-terminal" evidence="18">
    <location>
        <begin position="124"/>
        <end position="251"/>
    </location>
</feature>
<dbReference type="InterPro" id="IPR013780">
    <property type="entry name" value="Glyco_hydro_b"/>
</dbReference>
<feature type="region of interest" description="Disordered" evidence="15">
    <location>
        <begin position="503"/>
        <end position="525"/>
    </location>
</feature>
<dbReference type="AlphaFoldDB" id="A0A6A6UYQ3"/>
<feature type="domain" description="Glycosyl hydrolase family 31 C-terminal" evidence="19">
    <location>
        <begin position="710"/>
        <end position="798"/>
    </location>
</feature>
<feature type="non-terminal residue" evidence="20">
    <location>
        <position position="901"/>
    </location>
</feature>
<dbReference type="SUPFAM" id="SSF51445">
    <property type="entry name" value="(Trans)glycosidases"/>
    <property type="match status" value="1"/>
</dbReference>
<evidence type="ECO:0000256" key="4">
    <source>
        <dbReference type="ARBA" id="ARBA00007806"/>
    </source>
</evidence>
<evidence type="ECO:0000256" key="13">
    <source>
        <dbReference type="ARBA" id="ARBA00025512"/>
    </source>
</evidence>
<dbReference type="CDD" id="cd14752">
    <property type="entry name" value="GH31_N"/>
    <property type="match status" value="1"/>
</dbReference>
<evidence type="ECO:0000256" key="3">
    <source>
        <dbReference type="ARBA" id="ARBA00004613"/>
    </source>
</evidence>
<keyword evidence="5" id="KW-0964">Secreted</keyword>
<evidence type="ECO:0000259" key="17">
    <source>
        <dbReference type="Pfam" id="PF01055"/>
    </source>
</evidence>
<protein>
    <submittedName>
        <fullName evidence="20">Glycoside hydrolase family 31 protein</fullName>
    </submittedName>
</protein>
<dbReference type="GO" id="GO:0030246">
    <property type="term" value="F:carbohydrate binding"/>
    <property type="evidence" value="ECO:0007669"/>
    <property type="project" value="InterPro"/>
</dbReference>
<keyword evidence="7 14" id="KW-0378">Hydrolase</keyword>
<dbReference type="InterPro" id="IPR000322">
    <property type="entry name" value="Glyco_hydro_31_TIM"/>
</dbReference>
<evidence type="ECO:0000256" key="9">
    <source>
        <dbReference type="ARBA" id="ARBA00023277"/>
    </source>
</evidence>
<dbReference type="InterPro" id="IPR025887">
    <property type="entry name" value="Glyco_hydro_31_N_dom"/>
</dbReference>
<dbReference type="Proteomes" id="UP000799440">
    <property type="component" value="Unassembled WGS sequence"/>
</dbReference>
<dbReference type="InterPro" id="IPR017853">
    <property type="entry name" value="GH"/>
</dbReference>
<dbReference type="SUPFAM" id="SSF74650">
    <property type="entry name" value="Galactose mutarotase-like"/>
    <property type="match status" value="1"/>
</dbReference>
<feature type="domain" description="Glycoside hydrolase family 31 TIM barrel" evidence="17">
    <location>
        <begin position="299"/>
        <end position="702"/>
    </location>
</feature>
<evidence type="ECO:0000256" key="11">
    <source>
        <dbReference type="ARBA" id="ARBA00023316"/>
    </source>
</evidence>
<comment type="function">
    <text evidence="13">Glucosidase involved in the degradation of cellulosic biomass. Has both alpha- and beta-glucosidase activity.</text>
</comment>
<keyword evidence="9" id="KW-0119">Carbohydrate metabolism</keyword>
<gene>
    <name evidence="20" type="ORF">M011DRAFT_431114</name>
</gene>
<evidence type="ECO:0000256" key="1">
    <source>
        <dbReference type="ARBA" id="ARBA00000448"/>
    </source>
</evidence>
<accession>A0A6A6UYQ3</accession>
<comment type="catalytic activity">
    <reaction evidence="2">
        <text>Hydrolysis of terminal, non-reducing (1-&gt;4)-linked alpha-D-glucose residues with release of alpha-D-glucose.</text>
        <dbReference type="EC" id="3.2.1.20"/>
    </reaction>
</comment>
<dbReference type="PROSITE" id="PS00707">
    <property type="entry name" value="GLYCOSYL_HYDROL_F31_2"/>
    <property type="match status" value="1"/>
</dbReference>
<evidence type="ECO:0000313" key="20">
    <source>
        <dbReference type="EMBL" id="KAF2743398.1"/>
    </source>
</evidence>
<evidence type="ECO:0000313" key="21">
    <source>
        <dbReference type="Proteomes" id="UP000799440"/>
    </source>
</evidence>
<dbReference type="InterPro" id="IPR030459">
    <property type="entry name" value="Glyco_hydro_31_CS"/>
</dbReference>
<reference evidence="20" key="1">
    <citation type="journal article" date="2020" name="Stud. Mycol.">
        <title>101 Dothideomycetes genomes: a test case for predicting lifestyles and emergence of pathogens.</title>
        <authorList>
            <person name="Haridas S."/>
            <person name="Albert R."/>
            <person name="Binder M."/>
            <person name="Bloem J."/>
            <person name="Labutti K."/>
            <person name="Salamov A."/>
            <person name="Andreopoulos B."/>
            <person name="Baker S."/>
            <person name="Barry K."/>
            <person name="Bills G."/>
            <person name="Bluhm B."/>
            <person name="Cannon C."/>
            <person name="Castanera R."/>
            <person name="Culley D."/>
            <person name="Daum C."/>
            <person name="Ezra D."/>
            <person name="Gonzalez J."/>
            <person name="Henrissat B."/>
            <person name="Kuo A."/>
            <person name="Liang C."/>
            <person name="Lipzen A."/>
            <person name="Lutzoni F."/>
            <person name="Magnuson J."/>
            <person name="Mondo S."/>
            <person name="Nolan M."/>
            <person name="Ohm R."/>
            <person name="Pangilinan J."/>
            <person name="Park H.-J."/>
            <person name="Ramirez L."/>
            <person name="Alfaro M."/>
            <person name="Sun H."/>
            <person name="Tritt A."/>
            <person name="Yoshinaga Y."/>
            <person name="Zwiers L.-H."/>
            <person name="Turgeon B."/>
            <person name="Goodwin S."/>
            <person name="Spatafora J."/>
            <person name="Crous P."/>
            <person name="Grigoriev I."/>
        </authorList>
    </citation>
    <scope>NUCLEOTIDE SEQUENCE</scope>
    <source>
        <strain evidence="20">CBS 119925</strain>
    </source>
</reference>
<dbReference type="Gene3D" id="3.20.20.80">
    <property type="entry name" value="Glycosidases"/>
    <property type="match status" value="1"/>
</dbReference>
<keyword evidence="11" id="KW-0961">Cell wall biogenesis/degradation</keyword>
<dbReference type="InterPro" id="IPR048395">
    <property type="entry name" value="Glyco_hydro_31_C"/>
</dbReference>
<proteinExistence type="inferred from homology"/>
<sequence length="901" mass="101599">MCALVAAYDYIGQSWLANNCTSTLLHVMPAATVTFVHAILLLWWSLVSWVQSTPLRRNDCPGYKASNVRRTDNSITADLTLAGTECNIHGQDLRDLKFLAEYQTDTRLHVIIYDKDEQVYQVPDFVLPRPGGTVCGEETLLDVALEEEPFSFTVKRKSNDEVLFTTKGSNIIFESQYVRLRTSLPENPSLYGLGEHTDSLRLPTSNYVRTLWARDAGAVPQNSNLYGTHPVYYEHRAGSDQTHGVLQLNSNGMDIKINNDSGQYLEYNMLGGVIDLYFMAGPTPFDVSKQYSGISQKAAMMPYWGFGFHQCRFGYSSVEEVAAVVANYSAAKIPLETMWTDIDYMDEFKVFTLGPKFPLNKMRDLVEELHSNGQHYIVMVDPAVAYQDYPAFNNGVDSDVFLTIGNGSLYKGRVWPGVTAFPDWFHENTQDYWDSEFESFFSPTDGVDIDALWIDMNEPANFCEWPCLHPEQETTDETVDLHGNPYDTPSIRRRVNHQPPRIRRHVQNAPRQTESGSKRGLPGRNLTVPSYKIQNSWGAISNKTADTDLIHQGGWAEYDTHNLYGTMMSKASAHSMQKRRPGKRPMVITRSTFLGAGNYVGHWLGDNVSAWDQYITSIRHFLQFAAFFQVPMVGADVCGFLGDTSENLCARWTTLGAFYPFYRNHNVAGARSQEAYRWDSVAAGARKAIDIRYRLLDYIYTAMHQQHVDGTPLAAPLWMHYPSDPTTHAIETQFFYGPSLLISPVTAPDSTSVTFYLPNDLWYDLFTLRAIDSPGEETTYNDVDFASIPVHIRGGSIIPARVNSAMTTTELRDQDFELLVAPDREGFARGTLYLDDGESIEQEGVSEIVFVYEGGRIRCEGSFGFETKVGVRSLTLLGREGAVKYRLDEGLDGGWEYELVR</sequence>
<comment type="similarity">
    <text evidence="4 14">Belongs to the glycosyl hydrolase 31 family.</text>
</comment>
<dbReference type="Pfam" id="PF13802">
    <property type="entry name" value="Gal_mutarotas_2"/>
    <property type="match status" value="1"/>
</dbReference>
<evidence type="ECO:0000256" key="6">
    <source>
        <dbReference type="ARBA" id="ARBA00022729"/>
    </source>
</evidence>
<dbReference type="Pfam" id="PF01055">
    <property type="entry name" value="Glyco_hydro_31_2nd"/>
    <property type="match status" value="1"/>
</dbReference>
<dbReference type="GO" id="GO:0005576">
    <property type="term" value="C:extracellular region"/>
    <property type="evidence" value="ECO:0007669"/>
    <property type="project" value="UniProtKB-SubCell"/>
</dbReference>
<dbReference type="InterPro" id="IPR011013">
    <property type="entry name" value="Gal_mutarotase_sf_dom"/>
</dbReference>
<dbReference type="SUPFAM" id="SSF51011">
    <property type="entry name" value="Glycosyl hydrolase domain"/>
    <property type="match status" value="1"/>
</dbReference>
<keyword evidence="12" id="KW-0624">Polysaccharide degradation</keyword>
<name>A0A6A6UYQ3_9PLEO</name>
<dbReference type="CDD" id="cd06602">
    <property type="entry name" value="GH31_MGAM_SI_GAA"/>
    <property type="match status" value="1"/>
</dbReference>
<dbReference type="Pfam" id="PF21365">
    <property type="entry name" value="Glyco_hydro_31_3rd"/>
    <property type="match status" value="1"/>
</dbReference>
<evidence type="ECO:0000256" key="15">
    <source>
        <dbReference type="SAM" id="MobiDB-lite"/>
    </source>
</evidence>
<comment type="subcellular location">
    <subcellularLocation>
        <location evidence="3">Secreted</location>
    </subcellularLocation>
</comment>
<evidence type="ECO:0000256" key="14">
    <source>
        <dbReference type="RuleBase" id="RU361185"/>
    </source>
</evidence>
<dbReference type="GO" id="GO:0000272">
    <property type="term" value="P:polysaccharide catabolic process"/>
    <property type="evidence" value="ECO:0007669"/>
    <property type="project" value="UniProtKB-KW"/>
</dbReference>
<dbReference type="Gene3D" id="2.60.40.1760">
    <property type="entry name" value="glycosyl hydrolase (family 31)"/>
    <property type="match status" value="1"/>
</dbReference>
<evidence type="ECO:0000256" key="2">
    <source>
        <dbReference type="ARBA" id="ARBA00001657"/>
    </source>
</evidence>
<dbReference type="GO" id="GO:0004558">
    <property type="term" value="F:alpha-1,4-glucosidase activity"/>
    <property type="evidence" value="ECO:0007669"/>
    <property type="project" value="UniProtKB-EC"/>
</dbReference>
<dbReference type="Gene3D" id="2.60.40.1180">
    <property type="entry name" value="Golgi alpha-mannosidase II"/>
    <property type="match status" value="2"/>
</dbReference>
<dbReference type="OrthoDB" id="5839090at2759"/>
<keyword evidence="16" id="KW-0472">Membrane</keyword>
<dbReference type="PANTHER" id="PTHR22762">
    <property type="entry name" value="ALPHA-GLUCOSIDASE"/>
    <property type="match status" value="1"/>
</dbReference>
<evidence type="ECO:0000259" key="19">
    <source>
        <dbReference type="Pfam" id="PF21365"/>
    </source>
</evidence>
<dbReference type="EMBL" id="MU006597">
    <property type="protein sequence ID" value="KAF2743398.1"/>
    <property type="molecule type" value="Genomic_DNA"/>
</dbReference>
<keyword evidence="21" id="KW-1185">Reference proteome</keyword>
<evidence type="ECO:0000256" key="12">
    <source>
        <dbReference type="ARBA" id="ARBA00023326"/>
    </source>
</evidence>
<dbReference type="PANTHER" id="PTHR22762:SF67">
    <property type="entry name" value="ALPHA_BETA-GLUCOSIDASE AGDC-RELATED"/>
    <property type="match status" value="1"/>
</dbReference>
<evidence type="ECO:0000256" key="7">
    <source>
        <dbReference type="ARBA" id="ARBA00022801"/>
    </source>
</evidence>
<keyword evidence="16" id="KW-0812">Transmembrane</keyword>
<keyword evidence="10 14" id="KW-0326">Glycosidase</keyword>